<name>A0A654AJP0_BACMY</name>
<gene>
    <name evidence="1" type="ORF">BACI71_50025</name>
</gene>
<reference evidence="1 2" key="1">
    <citation type="submission" date="2019-10" db="EMBL/GenBank/DDBJ databases">
        <authorList>
            <person name="Karimi E."/>
        </authorList>
    </citation>
    <scope>NUCLEOTIDE SEQUENCE [LARGE SCALE GENOMIC DNA]</scope>
    <source>
        <strain evidence="1">Bacillus sp. 71</strain>
    </source>
</reference>
<evidence type="ECO:0000313" key="2">
    <source>
        <dbReference type="Proteomes" id="UP000437562"/>
    </source>
</evidence>
<proteinExistence type="predicted"/>
<accession>A0A654AJP0</accession>
<dbReference type="AlphaFoldDB" id="A0A654AJP0"/>
<organism evidence="1 2">
    <name type="scientific">Bacillus mycoides</name>
    <dbReference type="NCBI Taxonomy" id="1405"/>
    <lineage>
        <taxon>Bacteria</taxon>
        <taxon>Bacillati</taxon>
        <taxon>Bacillota</taxon>
        <taxon>Bacilli</taxon>
        <taxon>Bacillales</taxon>
        <taxon>Bacillaceae</taxon>
        <taxon>Bacillus</taxon>
        <taxon>Bacillus cereus group</taxon>
    </lineage>
</organism>
<sequence>MILVLAGSFATSIFANRTFFIPNLPKQSYRFGVGVYEGVVAHSTATSEIFKSMNLVHEETHLFNMLLIEMKQSKSLI</sequence>
<dbReference type="Proteomes" id="UP000437562">
    <property type="component" value="Unassembled WGS sequence"/>
</dbReference>
<protein>
    <submittedName>
        <fullName evidence="1">Uncharacterized protein</fullName>
    </submittedName>
</protein>
<dbReference type="EMBL" id="CABWMC010000030">
    <property type="protein sequence ID" value="VXC67925.1"/>
    <property type="molecule type" value="Genomic_DNA"/>
</dbReference>
<evidence type="ECO:0000313" key="1">
    <source>
        <dbReference type="EMBL" id="VXC67925.1"/>
    </source>
</evidence>